<keyword evidence="3" id="KW-1185">Reference proteome</keyword>
<feature type="region of interest" description="Disordered" evidence="1">
    <location>
        <begin position="67"/>
        <end position="119"/>
    </location>
</feature>
<organism evidence="2 3">
    <name type="scientific">Botrytis hyacinthi</name>
    <dbReference type="NCBI Taxonomy" id="278943"/>
    <lineage>
        <taxon>Eukaryota</taxon>
        <taxon>Fungi</taxon>
        <taxon>Dikarya</taxon>
        <taxon>Ascomycota</taxon>
        <taxon>Pezizomycotina</taxon>
        <taxon>Leotiomycetes</taxon>
        <taxon>Helotiales</taxon>
        <taxon>Sclerotiniaceae</taxon>
        <taxon>Botrytis</taxon>
    </lineage>
</organism>
<accession>A0A4Z1H5L6</accession>
<dbReference type="AlphaFoldDB" id="A0A4Z1H5L6"/>
<evidence type="ECO:0000313" key="3">
    <source>
        <dbReference type="Proteomes" id="UP000297814"/>
    </source>
</evidence>
<evidence type="ECO:0000313" key="2">
    <source>
        <dbReference type="EMBL" id="TGO42220.1"/>
    </source>
</evidence>
<comment type="caution">
    <text evidence="2">The sequence shown here is derived from an EMBL/GenBank/DDBJ whole genome shotgun (WGS) entry which is preliminary data.</text>
</comment>
<protein>
    <submittedName>
        <fullName evidence="2">Uncharacterized protein</fullName>
    </submittedName>
</protein>
<proteinExistence type="predicted"/>
<reference evidence="2 3" key="1">
    <citation type="submission" date="2017-12" db="EMBL/GenBank/DDBJ databases">
        <title>Comparative genomics of Botrytis spp.</title>
        <authorList>
            <person name="Valero-Jimenez C.A."/>
            <person name="Tapia P."/>
            <person name="Veloso J."/>
            <person name="Silva-Moreno E."/>
            <person name="Staats M."/>
            <person name="Valdes J.H."/>
            <person name="Van Kan J.A.L."/>
        </authorList>
    </citation>
    <scope>NUCLEOTIDE SEQUENCE [LARGE SCALE GENOMIC DNA]</scope>
    <source>
        <strain evidence="2 3">Bh0001</strain>
    </source>
</reference>
<gene>
    <name evidence="2" type="ORF">BHYA_0011g00540</name>
</gene>
<sequence length="762" mass="86989">MTDSSIAVPRKRKSDAEIDTSTDLSATVNGLTVTNTVTNTVANKSKIVEGVNVLVSDDLISTDGSEVDINHNYHQPTVSDAEESSVGTSEELSEDGFDGENDRLQDEYSYENEDEDSEIREYGVEEREITIQKDGKEEVVKLRLFVTKDEEFEDWLHMIHVHCTVNGQRIGHAFGQYICREEIRESFWSDMEAPSRELSLIAFELFDRYGYLNGHLKNHCVQKGTGVWGSELDFGSLFILEHIEVTEREYRRKGLGRAMVGDLVNKAEGLHKPPPSSTQEDKMYEEIFWCGRDKERERRAKIHIISTPGCLRHDVESQYEGKSKLEKREINSRAFDSAISFHRSLGFRRIGASSCFGLSCDPNHKSHSLAIQDDFDPPKPPSTPAEEPEVIIITMPGEEESVHASAYRQELEEKRLNKLKEKLTPLNFAAISLPDIELVKFYKTFHVKDEKKWKQVDNRNNTLLHITACQIKPQSVKWLMDNVNDKQFLTLARNIDGYTPLEALQHKLDIIRTRREHGMMTVIISDNFAGFTSAATSCQFVLLTGSMPTSLSDTQLLLQLKCGCTCGECIGGFLSPRMKLALLFQAETHYDSLNDSIHMRLGDDGVDWLWLQEGLIEHVHPNLQQNFKTNKSLCQGFANMFNYIAMCLKANKPPTRKNVLKVWEETREWPPVTSNYLQWGNTLENKFEAVLEKVFEYAHEQNEIFGDGEFMNCMEKEIEQLKICRNDHEYGFVAKSCGLPERNTNPAGRLEGMFQRMFSGTQ</sequence>
<dbReference type="Proteomes" id="UP000297814">
    <property type="component" value="Unassembled WGS sequence"/>
</dbReference>
<name>A0A4Z1H5L6_9HELO</name>
<dbReference type="EMBL" id="PQXK01000011">
    <property type="protein sequence ID" value="TGO42220.1"/>
    <property type="molecule type" value="Genomic_DNA"/>
</dbReference>
<feature type="compositionally biased region" description="Acidic residues" evidence="1">
    <location>
        <begin position="108"/>
        <end position="118"/>
    </location>
</feature>
<evidence type="ECO:0000256" key="1">
    <source>
        <dbReference type="SAM" id="MobiDB-lite"/>
    </source>
</evidence>